<sequence length="273" mass="30836">MPSGVVFRKNEKTEKVSNKLDAYFPDSEKLKKTFANIRESTDLLSKVLNTDDRRALFRHHLFFKKAKTCLTKLRKACKSSGEGDFSLTFKGLERNGLLPSKEKAHPSDHQSSVPAEYLTRAYVMHRAVSRLAVVESVRELASSRVNTASLQLALLSIYGKILMNLASLLYYFVLAPEEGNCPDGCEKLSRLVVSRWGEAYVAKVARYWREVLCREGKKDTLQGAVPVSARGRDNRKRSRSLGDYRSLLAVYSATEESGKRGGKRRKAKRVRND</sequence>
<gene>
    <name evidence="2" type="ORF">ADEAN_000256300</name>
</gene>
<evidence type="ECO:0000313" key="2">
    <source>
        <dbReference type="EMBL" id="CAD2215110.1"/>
    </source>
</evidence>
<feature type="compositionally biased region" description="Basic residues" evidence="1">
    <location>
        <begin position="260"/>
        <end position="273"/>
    </location>
</feature>
<evidence type="ECO:0000256" key="1">
    <source>
        <dbReference type="SAM" id="MobiDB-lite"/>
    </source>
</evidence>
<dbReference type="Proteomes" id="UP000515908">
    <property type="component" value="Chromosome 04"/>
</dbReference>
<keyword evidence="3" id="KW-1185">Reference proteome</keyword>
<evidence type="ECO:0000313" key="3">
    <source>
        <dbReference type="Proteomes" id="UP000515908"/>
    </source>
</evidence>
<dbReference type="AlphaFoldDB" id="A0A7G2C5T5"/>
<organism evidence="2 3">
    <name type="scientific">Angomonas deanei</name>
    <dbReference type="NCBI Taxonomy" id="59799"/>
    <lineage>
        <taxon>Eukaryota</taxon>
        <taxon>Discoba</taxon>
        <taxon>Euglenozoa</taxon>
        <taxon>Kinetoplastea</taxon>
        <taxon>Metakinetoplastina</taxon>
        <taxon>Trypanosomatida</taxon>
        <taxon>Trypanosomatidae</taxon>
        <taxon>Strigomonadinae</taxon>
        <taxon>Angomonas</taxon>
    </lineage>
</organism>
<feature type="region of interest" description="Disordered" evidence="1">
    <location>
        <begin position="254"/>
        <end position="273"/>
    </location>
</feature>
<dbReference type="VEuPathDB" id="TriTrypDB:ADEAN_000256300"/>
<protein>
    <submittedName>
        <fullName evidence="2">Uncharacterized protein</fullName>
    </submittedName>
</protein>
<proteinExistence type="predicted"/>
<reference evidence="2 3" key="1">
    <citation type="submission" date="2020-08" db="EMBL/GenBank/DDBJ databases">
        <authorList>
            <person name="Newling K."/>
            <person name="Davey J."/>
            <person name="Forrester S."/>
        </authorList>
    </citation>
    <scope>NUCLEOTIDE SEQUENCE [LARGE SCALE GENOMIC DNA]</scope>
    <source>
        <strain evidence="3">Crithidia deanei Carvalho (ATCC PRA-265)</strain>
    </source>
</reference>
<dbReference type="EMBL" id="LR877148">
    <property type="protein sequence ID" value="CAD2215110.1"/>
    <property type="molecule type" value="Genomic_DNA"/>
</dbReference>
<accession>A0A7G2C5T5</accession>
<name>A0A7G2C5T5_9TRYP</name>